<name>A0A7W7G4V7_9ACTN</name>
<gene>
    <name evidence="2" type="ORF">BKA14_007911</name>
</gene>
<evidence type="ECO:0000313" key="3">
    <source>
        <dbReference type="Proteomes" id="UP000542742"/>
    </source>
</evidence>
<reference evidence="2 3" key="1">
    <citation type="submission" date="2020-08" db="EMBL/GenBank/DDBJ databases">
        <title>Sequencing the genomes of 1000 actinobacteria strains.</title>
        <authorList>
            <person name="Klenk H.-P."/>
        </authorList>
    </citation>
    <scope>NUCLEOTIDE SEQUENCE [LARGE SCALE GENOMIC DNA]</scope>
    <source>
        <strain evidence="2 3">DSM 45518</strain>
    </source>
</reference>
<feature type="compositionally biased region" description="Low complexity" evidence="1">
    <location>
        <begin position="33"/>
        <end position="43"/>
    </location>
</feature>
<feature type="compositionally biased region" description="Pro residues" evidence="1">
    <location>
        <begin position="1"/>
        <end position="10"/>
    </location>
</feature>
<comment type="caution">
    <text evidence="2">The sequence shown here is derived from an EMBL/GenBank/DDBJ whole genome shotgun (WGS) entry which is preliminary data.</text>
</comment>
<sequence>MTSTPMPAPPGHRSSPANHPGRRGGACRHETVRPVVTGTVVPRRPAPGKAQLGRHEAAWRREIRPSAARSRLAPGDPTLGGTKPPGAGRSDPRRHEAAWRRKIRRSAARSRLAPRDPILGGTKPPGAAKPTARANPARPRRNPTTSQQSPQSRADSAPRHDDRHRARSRKPHNIATRPSPGGACCAQQKAQRRRLRSPHHVATKPPPAGSRKCIPARRSSPCAQPKAPAHSRSHRAGPVACSRRLGGAALEARTTSRRSPHQPAVGSARRHDDPHRVRRRKPTTFAAQPHRAGPAACRSATSEGHQKKRTRVAAANSRGGRAPAARWTRIEPGRGTAADPRGVSWCRLPVSKTLQPRLELSAACVDLG</sequence>
<feature type="compositionally biased region" description="Basic residues" evidence="1">
    <location>
        <begin position="190"/>
        <end position="202"/>
    </location>
</feature>
<proteinExistence type="predicted"/>
<evidence type="ECO:0000313" key="2">
    <source>
        <dbReference type="EMBL" id="MBB4697763.1"/>
    </source>
</evidence>
<accession>A0A7W7G4V7</accession>
<dbReference type="Proteomes" id="UP000542742">
    <property type="component" value="Unassembled WGS sequence"/>
</dbReference>
<protein>
    <submittedName>
        <fullName evidence="2">Uncharacterized protein</fullName>
    </submittedName>
</protein>
<organism evidence="2 3">
    <name type="scientific">Paractinoplanes abujensis</name>
    <dbReference type="NCBI Taxonomy" id="882441"/>
    <lineage>
        <taxon>Bacteria</taxon>
        <taxon>Bacillati</taxon>
        <taxon>Actinomycetota</taxon>
        <taxon>Actinomycetes</taxon>
        <taxon>Micromonosporales</taxon>
        <taxon>Micromonosporaceae</taxon>
        <taxon>Paractinoplanes</taxon>
    </lineage>
</organism>
<feature type="compositionally biased region" description="Low complexity" evidence="1">
    <location>
        <begin position="130"/>
        <end position="145"/>
    </location>
</feature>
<keyword evidence="3" id="KW-1185">Reference proteome</keyword>
<feature type="region of interest" description="Disordered" evidence="1">
    <location>
        <begin position="1"/>
        <end position="324"/>
    </location>
</feature>
<dbReference type="AlphaFoldDB" id="A0A7W7G4V7"/>
<dbReference type="EMBL" id="JACHMF010000001">
    <property type="protein sequence ID" value="MBB4697763.1"/>
    <property type="molecule type" value="Genomic_DNA"/>
</dbReference>
<feature type="compositionally biased region" description="Basic and acidic residues" evidence="1">
    <location>
        <begin position="53"/>
        <end position="64"/>
    </location>
</feature>
<feature type="compositionally biased region" description="Basic and acidic residues" evidence="1">
    <location>
        <begin position="90"/>
        <end position="99"/>
    </location>
</feature>
<evidence type="ECO:0000256" key="1">
    <source>
        <dbReference type="SAM" id="MobiDB-lite"/>
    </source>
</evidence>